<name>A0A2K9Z297_RHILE</name>
<protein>
    <submittedName>
        <fullName evidence="1">Uncharacterized protein</fullName>
    </submittedName>
</protein>
<evidence type="ECO:0000313" key="2">
    <source>
        <dbReference type="Proteomes" id="UP000238523"/>
    </source>
</evidence>
<proteinExistence type="predicted"/>
<sequence length="70" mass="7715">MPITAAAEAASVNANFFMMTPVGLKLLRKLVFELLLYRSGTKAFPSDAGVLINVVRRLWEMMTRTTIVAA</sequence>
<reference evidence="1 2" key="1">
    <citation type="submission" date="2017-11" db="EMBL/GenBank/DDBJ databases">
        <title>Complete genome of Rhizobium leguminosarum Norway, an ineffective micro-symbiont.</title>
        <authorList>
            <person name="Hoffrichter A."/>
            <person name="Liang J."/>
            <person name="Brachmann A."/>
            <person name="Marin M."/>
        </authorList>
    </citation>
    <scope>NUCLEOTIDE SEQUENCE [LARGE SCALE GENOMIC DNA]</scope>
    <source>
        <strain evidence="1 2">Norway</strain>
    </source>
</reference>
<accession>A0A2K9Z297</accession>
<dbReference type="AlphaFoldDB" id="A0A2K9Z297"/>
<organism evidence="1 2">
    <name type="scientific">Rhizobium leguminosarum</name>
    <dbReference type="NCBI Taxonomy" id="384"/>
    <lineage>
        <taxon>Bacteria</taxon>
        <taxon>Pseudomonadati</taxon>
        <taxon>Pseudomonadota</taxon>
        <taxon>Alphaproteobacteria</taxon>
        <taxon>Hyphomicrobiales</taxon>
        <taxon>Rhizobiaceae</taxon>
        <taxon>Rhizobium/Agrobacterium group</taxon>
        <taxon>Rhizobium</taxon>
    </lineage>
</organism>
<evidence type="ECO:0000313" key="1">
    <source>
        <dbReference type="EMBL" id="AUW42357.1"/>
    </source>
</evidence>
<dbReference type="EMBL" id="CP025012">
    <property type="protein sequence ID" value="AUW42357.1"/>
    <property type="molecule type" value="Genomic_DNA"/>
</dbReference>
<dbReference type="Proteomes" id="UP000238523">
    <property type="component" value="Chromosome"/>
</dbReference>
<gene>
    <name evidence="1" type="ORF">CUJ84_Chr001989</name>
</gene>